<feature type="transmembrane region" description="Helical" evidence="1">
    <location>
        <begin position="280"/>
        <end position="301"/>
    </location>
</feature>
<dbReference type="SMR" id="A0A2I1F5L8"/>
<gene>
    <name evidence="3" type="ORF">RhiirA1_455618</name>
    <name evidence="2" type="ORF">RhiirA5_409585</name>
</gene>
<feature type="transmembrane region" description="Helical" evidence="1">
    <location>
        <begin position="232"/>
        <end position="250"/>
    </location>
</feature>
<reference evidence="2 5" key="2">
    <citation type="submission" date="2017-09" db="EMBL/GenBank/DDBJ databases">
        <title>Extensive intraspecific genome diversity in a model arbuscular mycorrhizal fungus.</title>
        <authorList>
            <person name="Chen E.C."/>
            <person name="Morin E."/>
            <person name="Beaudet D."/>
            <person name="Noel J."/>
            <person name="Ndikumana S."/>
            <person name="Charron P."/>
            <person name="St-Onge C."/>
            <person name="Giorgi J."/>
            <person name="Grigoriev I.V."/>
            <person name="Roux C."/>
            <person name="Martin F.M."/>
            <person name="Corradi N."/>
        </authorList>
    </citation>
    <scope>NUCLEOTIDE SEQUENCE [LARGE SCALE GENOMIC DNA]</scope>
    <source>
        <strain evidence="2 5">A5</strain>
    </source>
</reference>
<organism evidence="3 4">
    <name type="scientific">Rhizophagus irregularis</name>
    <dbReference type="NCBI Taxonomy" id="588596"/>
    <lineage>
        <taxon>Eukaryota</taxon>
        <taxon>Fungi</taxon>
        <taxon>Fungi incertae sedis</taxon>
        <taxon>Mucoromycota</taxon>
        <taxon>Glomeromycotina</taxon>
        <taxon>Glomeromycetes</taxon>
        <taxon>Glomerales</taxon>
        <taxon>Glomeraceae</taxon>
        <taxon>Rhizophagus</taxon>
    </lineage>
</organism>
<feature type="transmembrane region" description="Helical" evidence="1">
    <location>
        <begin position="92"/>
        <end position="113"/>
    </location>
</feature>
<feature type="transmembrane region" description="Helical" evidence="1">
    <location>
        <begin position="156"/>
        <end position="179"/>
    </location>
</feature>
<dbReference type="EMBL" id="LLXH01000260">
    <property type="protein sequence ID" value="PKC69753.1"/>
    <property type="molecule type" value="Genomic_DNA"/>
</dbReference>
<keyword evidence="1" id="KW-1133">Transmembrane helix</keyword>
<protein>
    <submittedName>
        <fullName evidence="3">Uncharacterized protein</fullName>
    </submittedName>
</protein>
<keyword evidence="1" id="KW-0812">Transmembrane</keyword>
<reference evidence="3 4" key="4">
    <citation type="submission" date="2017-10" db="EMBL/GenBank/DDBJ databases">
        <title>Genome analyses suggest a sexual origin of heterokaryosis in a supposedly ancient asexual fungus.</title>
        <authorList>
            <person name="Corradi N."/>
            <person name="Sedzielewska K."/>
            <person name="Noel J."/>
            <person name="Charron P."/>
            <person name="Farinelli L."/>
            <person name="Marton T."/>
            <person name="Kruger M."/>
            <person name="Pelin A."/>
            <person name="Brachmann A."/>
            <person name="Corradi N."/>
        </authorList>
    </citation>
    <scope>NUCLEOTIDE SEQUENCE [LARGE SCALE GENOMIC DNA]</scope>
    <source>
        <strain evidence="3 4">A1</strain>
    </source>
</reference>
<evidence type="ECO:0000313" key="5">
    <source>
        <dbReference type="Proteomes" id="UP000232722"/>
    </source>
</evidence>
<evidence type="ECO:0000256" key="1">
    <source>
        <dbReference type="SAM" id="Phobius"/>
    </source>
</evidence>
<dbReference type="Proteomes" id="UP000232722">
    <property type="component" value="Unassembled WGS sequence"/>
</dbReference>
<dbReference type="EMBL" id="LLXJ01000143">
    <property type="protein sequence ID" value="PKC14275.1"/>
    <property type="molecule type" value="Genomic_DNA"/>
</dbReference>
<dbReference type="OrthoDB" id="2427799at2759"/>
<feature type="transmembrane region" description="Helical" evidence="1">
    <location>
        <begin position="39"/>
        <end position="56"/>
    </location>
</feature>
<sequence length="333" mass="38239">MSDENCQEFLFVEACFSIFPIKSERLRLFDMFNFELKKYIPYIVITIILITAMIPIKKFRDFRKIIFNFLILFNMLVFPCMFFYAMEGLSGTTITFIISSCLVTVILVAPLIYKKYKGLPINEKTTTFILLLVLVLGILALFIFNIVLLYKSEGPSATFIILIASTCIMVVIAMAVLIYNCQFLSNTVRMIVLGVSILILVLSVLGLFGLSIYSIVMVIKSLKFKFKIKLNLNAYLFINYVLGIIILFLHNNIIGPILFYLVSGIDFYIIYYLLTEFVNPISLLLFWASLWYIFFGIYTAIESFIAGKKDIIKENPDSNDMLDDMITVSFTEN</sequence>
<reference evidence="3 4" key="3">
    <citation type="submission" date="2017-10" db="EMBL/GenBank/DDBJ databases">
        <title>Extensive intraspecific genome diversity in a model arbuscular mycorrhizal fungus.</title>
        <authorList>
            <person name="Chen E.C.H."/>
            <person name="Morin E."/>
            <person name="Baudet D."/>
            <person name="Noel J."/>
            <person name="Ndikumana S."/>
            <person name="Charron P."/>
            <person name="St-Onge C."/>
            <person name="Giorgi J."/>
            <person name="Grigoriev I.V."/>
            <person name="Roux C."/>
            <person name="Martin F.M."/>
            <person name="Corradi N."/>
        </authorList>
    </citation>
    <scope>NUCLEOTIDE SEQUENCE [LARGE SCALE GENOMIC DNA]</scope>
    <source>
        <strain evidence="3 4">A1</strain>
    </source>
</reference>
<feature type="transmembrane region" description="Helical" evidence="1">
    <location>
        <begin position="257"/>
        <end position="274"/>
    </location>
</feature>
<accession>A0A2I1F5L8</accession>
<feature type="transmembrane region" description="Helical" evidence="1">
    <location>
        <begin position="65"/>
        <end position="86"/>
    </location>
</feature>
<comment type="caution">
    <text evidence="3">The sequence shown here is derived from an EMBL/GenBank/DDBJ whole genome shotgun (WGS) entry which is preliminary data.</text>
</comment>
<evidence type="ECO:0000313" key="4">
    <source>
        <dbReference type="Proteomes" id="UP000232688"/>
    </source>
</evidence>
<proteinExistence type="predicted"/>
<reference evidence="2 5" key="1">
    <citation type="submission" date="2016-04" db="EMBL/GenBank/DDBJ databases">
        <title>Genome analyses suggest a sexual origin of heterokaryosis in a supposedly ancient asexual fungus.</title>
        <authorList>
            <person name="Ropars J."/>
            <person name="Sedzielewska K."/>
            <person name="Noel J."/>
            <person name="Charron P."/>
            <person name="Farinelli L."/>
            <person name="Marton T."/>
            <person name="Kruger M."/>
            <person name="Pelin A."/>
            <person name="Brachmann A."/>
            <person name="Corradi N."/>
        </authorList>
    </citation>
    <scope>NUCLEOTIDE SEQUENCE [LARGE SCALE GENOMIC DNA]</scope>
    <source>
        <strain evidence="2 5">A5</strain>
    </source>
</reference>
<dbReference type="Proteomes" id="UP000232688">
    <property type="component" value="Unassembled WGS sequence"/>
</dbReference>
<dbReference type="VEuPathDB" id="FungiDB:FUN_000826"/>
<evidence type="ECO:0000313" key="3">
    <source>
        <dbReference type="EMBL" id="PKC69753.1"/>
    </source>
</evidence>
<feature type="transmembrane region" description="Helical" evidence="1">
    <location>
        <begin position="191"/>
        <end position="212"/>
    </location>
</feature>
<keyword evidence="1" id="KW-0472">Membrane</keyword>
<evidence type="ECO:0000313" key="2">
    <source>
        <dbReference type="EMBL" id="PKC14275.1"/>
    </source>
</evidence>
<dbReference type="VEuPathDB" id="FungiDB:RhiirA1_455618"/>
<name>A0A2I1F5L8_9GLOM</name>
<dbReference type="AlphaFoldDB" id="A0A2I1F5L8"/>
<feature type="transmembrane region" description="Helical" evidence="1">
    <location>
        <begin position="125"/>
        <end position="150"/>
    </location>
</feature>
<dbReference type="VEuPathDB" id="FungiDB:RhiirFUN_018208"/>